<feature type="domain" description="Tse2 ADP-ribosyltransferase toxin" evidence="1">
    <location>
        <begin position="38"/>
        <end position="116"/>
    </location>
</feature>
<dbReference type="RefSeq" id="WP_025506701.1">
    <property type="nucleotide sequence ID" value="NZ_CAJDZF010000002.1"/>
</dbReference>
<reference evidence="3" key="2">
    <citation type="submission" date="2022-05" db="EMBL/GenBank/DDBJ databases">
        <title>Megaplasmid of Vibrio parahaemolyticus.</title>
        <authorList>
            <person name="Strauch E."/>
            <person name="Borowiak M."/>
        </authorList>
    </citation>
    <scope>NUCLEOTIDE SEQUENCE</scope>
    <source>
        <strain evidence="3">16-VB00198</strain>
    </source>
</reference>
<evidence type="ECO:0000313" key="4">
    <source>
        <dbReference type="Proteomes" id="UP000726777"/>
    </source>
</evidence>
<dbReference type="Proteomes" id="UP000726777">
    <property type="component" value="Unassembled WGS sequence"/>
</dbReference>
<evidence type="ECO:0000259" key="1">
    <source>
        <dbReference type="Pfam" id="PF18648"/>
    </source>
</evidence>
<dbReference type="EMBL" id="JACVHL010000053">
    <property type="protein sequence ID" value="MCC3808427.1"/>
    <property type="molecule type" value="Genomic_DNA"/>
</dbReference>
<sequence>MFPKDFYILPEELFRIGNKETPKLSHVRARDVDTMQLNGITVIIANGKGISVFDKTGINQSNMTGWVWRFPPNTRPPQGLKLVNDKPHHYGIAPVTNMPLDKYKGLLEEMALKATRVFKKEGKVV</sequence>
<reference evidence="2" key="1">
    <citation type="submission" date="2020-09" db="EMBL/GenBank/DDBJ databases">
        <title>Genome sequence of Vibrio parahaemolyticus isolates.</title>
        <authorList>
            <person name="Hammerl J.A."/>
            <person name="Strauch E."/>
        </authorList>
    </citation>
    <scope>NUCLEOTIDE SEQUENCE</scope>
    <source>
        <strain evidence="2">17-VB00146</strain>
    </source>
</reference>
<gene>
    <name evidence="2" type="ORF">IB292_25895</name>
    <name evidence="3" type="ORF">M5598_08765</name>
</gene>
<evidence type="ECO:0000313" key="3">
    <source>
        <dbReference type="EMBL" id="UYV25179.1"/>
    </source>
</evidence>
<organism evidence="2 4">
    <name type="scientific">Vibrio parahaemolyticus</name>
    <dbReference type="NCBI Taxonomy" id="670"/>
    <lineage>
        <taxon>Bacteria</taxon>
        <taxon>Pseudomonadati</taxon>
        <taxon>Pseudomonadota</taxon>
        <taxon>Gammaproteobacteria</taxon>
        <taxon>Vibrionales</taxon>
        <taxon>Vibrionaceae</taxon>
        <taxon>Vibrio</taxon>
    </lineage>
</organism>
<dbReference type="Proteomes" id="UP001163036">
    <property type="component" value="Chromosome 1"/>
</dbReference>
<proteinExistence type="predicted"/>
<protein>
    <recommendedName>
        <fullName evidence="1">Tse2 ADP-ribosyltransferase toxin domain-containing protein</fullName>
    </recommendedName>
</protein>
<dbReference type="InterPro" id="IPR041018">
    <property type="entry name" value="ADPRTs_Tse2"/>
</dbReference>
<dbReference type="Pfam" id="PF18648">
    <property type="entry name" value="ADPRTs_Tse2"/>
    <property type="match status" value="1"/>
</dbReference>
<dbReference type="AlphaFoldDB" id="A0A9Q3UIB8"/>
<dbReference type="EMBL" id="CP097355">
    <property type="protein sequence ID" value="UYV25179.1"/>
    <property type="molecule type" value="Genomic_DNA"/>
</dbReference>
<accession>A0A9Q3UIB8</accession>
<evidence type="ECO:0000313" key="2">
    <source>
        <dbReference type="EMBL" id="MCC3808427.1"/>
    </source>
</evidence>
<name>A0A9Q3UIB8_VIBPH</name>